<feature type="signal peptide" evidence="1">
    <location>
        <begin position="1"/>
        <end position="19"/>
    </location>
</feature>
<organism evidence="2 3">
    <name type="scientific">Metarhizium anisopliae BRIP 53293</name>
    <dbReference type="NCBI Taxonomy" id="1291518"/>
    <lineage>
        <taxon>Eukaryota</taxon>
        <taxon>Fungi</taxon>
        <taxon>Dikarya</taxon>
        <taxon>Ascomycota</taxon>
        <taxon>Pezizomycotina</taxon>
        <taxon>Sordariomycetes</taxon>
        <taxon>Hypocreomycetidae</taxon>
        <taxon>Hypocreales</taxon>
        <taxon>Clavicipitaceae</taxon>
        <taxon>Metarhizium</taxon>
    </lineage>
</organism>
<evidence type="ECO:0000256" key="1">
    <source>
        <dbReference type="SAM" id="SignalP"/>
    </source>
</evidence>
<dbReference type="Proteomes" id="UP000054544">
    <property type="component" value="Unassembled WGS sequence"/>
</dbReference>
<evidence type="ECO:0008006" key="4">
    <source>
        <dbReference type="Google" id="ProtNLM"/>
    </source>
</evidence>
<evidence type="ECO:0000313" key="2">
    <source>
        <dbReference type="EMBL" id="KJK76142.1"/>
    </source>
</evidence>
<name>A0A0D9NQ28_METAN</name>
<keyword evidence="3" id="KW-1185">Reference proteome</keyword>
<feature type="chain" id="PRO_5002341297" description="SSCRP protein" evidence="1">
    <location>
        <begin position="20"/>
        <end position="141"/>
    </location>
</feature>
<proteinExistence type="predicted"/>
<accession>A0A0D9NQ28</accession>
<sequence>MYTFLPAVLATVAALASEALVIPDSSDNQLPGNMTELLLPRGGNHEAVIYSGQDCSGTDLGSWYDFGCGGFCASSNGQPIYSILLKQDTVGNPKPTAQIWSGSNCGSNGHTVMSAGIYADEHSGCTTLDTPGYSLNLYFNC</sequence>
<reference evidence="3" key="1">
    <citation type="journal article" date="2014" name="BMC Genomics">
        <title>The genome sequence of the biocontrol fungus Metarhizium anisopliae and comparative genomics of Metarhizium species.</title>
        <authorList>
            <person name="Pattemore J.A."/>
            <person name="Hane J.K."/>
            <person name="Williams A.H."/>
            <person name="Wilson B.A."/>
            <person name="Stodart B.J."/>
            <person name="Ash G.J."/>
        </authorList>
    </citation>
    <scope>NUCLEOTIDE SEQUENCE [LARGE SCALE GENOMIC DNA]</scope>
    <source>
        <strain evidence="3">BRIP 53293</strain>
    </source>
</reference>
<protein>
    <recommendedName>
        <fullName evidence="4">SSCRP protein</fullName>
    </recommendedName>
</protein>
<keyword evidence="1" id="KW-0732">Signal</keyword>
<gene>
    <name evidence="2" type="ORF">H634G_08548</name>
</gene>
<evidence type="ECO:0000313" key="3">
    <source>
        <dbReference type="Proteomes" id="UP000054544"/>
    </source>
</evidence>
<dbReference type="AlphaFoldDB" id="A0A0D9NQ28"/>
<dbReference type="EMBL" id="KE384747">
    <property type="protein sequence ID" value="KJK76142.1"/>
    <property type="molecule type" value="Genomic_DNA"/>
</dbReference>